<gene>
    <name evidence="2" type="ORF">CFS9_08540</name>
</gene>
<protein>
    <recommendedName>
        <fullName evidence="3">Por secretion system C-terminal sorting domain-containing protein</fullName>
    </recommendedName>
</protein>
<sequence>MKKITLLFLFFITHLVFCQGSVKYDSKTKSIDVASGVEGEASIRVKFYGSAESAPIVLETMSCGNTEGLQIFSYSKGSIMDYYQNETNIVFKFKRTVSSDTRVTYKFSTNGSCFQDEADMIKITVNYKAQVINPPTSKFDNLITIFHNYRNTIISDLNIDEGSIAPEISGIFIPSSQYDYEYVWEKKSSNGIWALMPGEGSYSIYPGYLSETTTYRRAVKKKGSADNIPISNEVTLTVIPAPPAKEITNNVITLYKDNVMLGGYRILGSTPVGGIGYFRYEYYAYNEFEGEVIGEVQMVGADIDYYQRSIGGLPLKFYRKVYSKDKVSFSNTVTIFPVASSARMATISNIETASSDLTVYPNPTTEVVNFATNFSTNKEIEIVVYSETIRNEKSVFRGTVTPNQVVSWNIPSGYAKGIYFYKILSGSKEVKTGKIIVQ</sequence>
<evidence type="ECO:0000256" key="1">
    <source>
        <dbReference type="ARBA" id="ARBA00022729"/>
    </source>
</evidence>
<evidence type="ECO:0000313" key="2">
    <source>
        <dbReference type="EMBL" id="BFM42213.1"/>
    </source>
</evidence>
<organism evidence="2">
    <name type="scientific">Flavobacterium sp. CFS9</name>
    <dbReference type="NCBI Taxonomy" id="3143118"/>
    <lineage>
        <taxon>Bacteria</taxon>
        <taxon>Pseudomonadati</taxon>
        <taxon>Bacteroidota</taxon>
        <taxon>Flavobacteriia</taxon>
        <taxon>Flavobacteriales</taxon>
        <taxon>Flavobacteriaceae</taxon>
        <taxon>Flavobacterium</taxon>
    </lineage>
</organism>
<dbReference type="EMBL" id="AP031573">
    <property type="protein sequence ID" value="BFM42213.1"/>
    <property type="molecule type" value="Genomic_DNA"/>
</dbReference>
<dbReference type="NCBIfam" id="TIGR04183">
    <property type="entry name" value="Por_Secre_tail"/>
    <property type="match status" value="1"/>
</dbReference>
<dbReference type="InterPro" id="IPR026444">
    <property type="entry name" value="Secre_tail"/>
</dbReference>
<accession>A0AAT9GYD5</accession>
<dbReference type="RefSeq" id="WP_369617414.1">
    <property type="nucleotide sequence ID" value="NZ_AP031573.1"/>
</dbReference>
<reference evidence="2" key="1">
    <citation type="submission" date="2024-05" db="EMBL/GenBank/DDBJ databases">
        <title>Whole-Genome Sequence of CFS9, a Potential Fish Probiotic Isolated from the Body Surface of Silurus asotus.</title>
        <authorList>
            <person name="Kojima M."/>
            <person name="Tobioka K."/>
            <person name="Yokota K."/>
            <person name="Nakatani H."/>
            <person name="Hori K."/>
            <person name="Tamaru Y."/>
            <person name="Okazaki F."/>
        </authorList>
    </citation>
    <scope>NUCLEOTIDE SEQUENCE</scope>
    <source>
        <strain evidence="2">CFS9</strain>
    </source>
</reference>
<proteinExistence type="predicted"/>
<name>A0AAT9GYD5_9FLAO</name>
<evidence type="ECO:0008006" key="3">
    <source>
        <dbReference type="Google" id="ProtNLM"/>
    </source>
</evidence>
<dbReference type="AlphaFoldDB" id="A0AAT9GYD5"/>
<keyword evidence="1" id="KW-0732">Signal</keyword>